<dbReference type="Gene3D" id="3.20.80.10">
    <property type="entry name" value="Regulatory factor, effector binding domain"/>
    <property type="match status" value="1"/>
</dbReference>
<evidence type="ECO:0000313" key="3">
    <source>
        <dbReference type="Proteomes" id="UP000003019"/>
    </source>
</evidence>
<dbReference type="HOGENOM" id="CLU_083625_0_0_4"/>
<gene>
    <name evidence="2" type="ORF">HMPREF9371_0763</name>
</gene>
<dbReference type="AlphaFoldDB" id="G4CGM4"/>
<dbReference type="SUPFAM" id="SSF55136">
    <property type="entry name" value="Probable bacterial effector-binding domain"/>
    <property type="match status" value="1"/>
</dbReference>
<dbReference type="OrthoDB" id="4772335at2"/>
<comment type="caution">
    <text evidence="2">The sequence shown here is derived from an EMBL/GenBank/DDBJ whole genome shotgun (WGS) entry which is preliminary data.</text>
</comment>
<dbReference type="STRING" id="1032488.HMPREF9371_0763"/>
<dbReference type="InterPro" id="IPR029442">
    <property type="entry name" value="GyrI-like"/>
</dbReference>
<dbReference type="InterPro" id="IPR011256">
    <property type="entry name" value="Reg_factor_effector_dom_sf"/>
</dbReference>
<name>G4CGM4_9NEIS</name>
<dbReference type="RefSeq" id="WP_009118457.1">
    <property type="nucleotide sequence ID" value="NZ_JH164926.1"/>
</dbReference>
<proteinExistence type="predicted"/>
<reference evidence="2 3" key="1">
    <citation type="submission" date="2011-05" db="EMBL/GenBank/DDBJ databases">
        <authorList>
            <person name="Muzny D."/>
            <person name="Qin X."/>
            <person name="Deng J."/>
            <person name="Jiang H."/>
            <person name="Liu Y."/>
            <person name="Qu J."/>
            <person name="Song X.-Z."/>
            <person name="Zhang L."/>
            <person name="Thornton R."/>
            <person name="Coyle M."/>
            <person name="Francisco L."/>
            <person name="Jackson L."/>
            <person name="Javaid M."/>
            <person name="Korchina V."/>
            <person name="Kovar C."/>
            <person name="Mata R."/>
            <person name="Mathew T."/>
            <person name="Ngo R."/>
            <person name="Nguyen L."/>
            <person name="Nguyen N."/>
            <person name="Okwuonu G."/>
            <person name="Ongeri F."/>
            <person name="Pham C."/>
            <person name="Simmons D."/>
            <person name="Wilczek-Boney K."/>
            <person name="Hale W."/>
            <person name="Jakkamsetti A."/>
            <person name="Pham P."/>
            <person name="Ruth R."/>
            <person name="San Lucas F."/>
            <person name="Warren J."/>
            <person name="Zhang J."/>
            <person name="Zhao Z."/>
            <person name="Zhou C."/>
            <person name="Zhu D."/>
            <person name="Lee S."/>
            <person name="Bess C."/>
            <person name="Blankenburg K."/>
            <person name="Forbes L."/>
            <person name="Fu Q."/>
            <person name="Gubbala S."/>
            <person name="Hirani K."/>
            <person name="Jayaseelan J.C."/>
            <person name="Lara F."/>
            <person name="Munidasa M."/>
            <person name="Palculict T."/>
            <person name="Patil S."/>
            <person name="Pu L.-L."/>
            <person name="Saada N."/>
            <person name="Tang L."/>
            <person name="Weissenberger G."/>
            <person name="Zhu Y."/>
            <person name="Hemphill L."/>
            <person name="Shang Y."/>
            <person name="Youmans B."/>
            <person name="Ayvaz T."/>
            <person name="Ross M."/>
            <person name="Santibanez J."/>
            <person name="Aqrawi P."/>
            <person name="Gross S."/>
            <person name="Joshi V."/>
            <person name="Fowler G."/>
            <person name="Nazareth L."/>
            <person name="Reid J."/>
            <person name="Worley K."/>
            <person name="Petrosino J."/>
            <person name="Highlander S."/>
            <person name="Gibbs R."/>
        </authorList>
    </citation>
    <scope>NUCLEOTIDE SEQUENCE [LARGE SCALE GENOMIC DNA]</scope>
    <source>
        <strain evidence="2 3">871</strain>
    </source>
</reference>
<dbReference type="InterPro" id="IPR008319">
    <property type="entry name" value="GyrI-like_CCH_Lin2189-like"/>
</dbReference>
<dbReference type="Proteomes" id="UP000003019">
    <property type="component" value="Unassembled WGS sequence"/>
</dbReference>
<evidence type="ECO:0000313" key="2">
    <source>
        <dbReference type="EMBL" id="EGY52977.1"/>
    </source>
</evidence>
<keyword evidence="3" id="KW-1185">Reference proteome</keyword>
<feature type="domain" description="GyrI-like small molecule binding" evidence="1">
    <location>
        <begin position="18"/>
        <end position="201"/>
    </location>
</feature>
<evidence type="ECO:0000259" key="1">
    <source>
        <dbReference type="Pfam" id="PF06445"/>
    </source>
</evidence>
<dbReference type="PIRSF" id="PIRSF031644">
    <property type="entry name" value="UCP031644"/>
    <property type="match status" value="1"/>
</dbReference>
<dbReference type="PATRIC" id="fig|1032488.3.peg.697"/>
<dbReference type="Pfam" id="PF06445">
    <property type="entry name" value="GyrI-like"/>
    <property type="match status" value="1"/>
</dbReference>
<accession>G4CGM4</accession>
<protein>
    <recommendedName>
        <fullName evidence="1">GyrI-like small molecule binding domain-containing protein</fullName>
    </recommendedName>
</protein>
<organism evidence="2 3">
    <name type="scientific">Neisseria shayeganii 871</name>
    <dbReference type="NCBI Taxonomy" id="1032488"/>
    <lineage>
        <taxon>Bacteria</taxon>
        <taxon>Pseudomonadati</taxon>
        <taxon>Pseudomonadota</taxon>
        <taxon>Betaproteobacteria</taxon>
        <taxon>Neisseriales</taxon>
        <taxon>Neisseriaceae</taxon>
        <taxon>Neisseria</taxon>
    </lineage>
</organism>
<sequence length="209" mass="23865">MKYEWKKSEKSGYGVKQKPELVDVPAQTFIMIKGAGNPNEADFSARVSALYSLAYAIKMLFKAMMKTEPEDKITDFAVYPLEGIWERAAAEGEALDKSCLQYTLMIKQPDGVTREIFAQALENVRKKKPNDLYDEIDFERMTDGKSVQILHIGSYDDEPASFEKMDRFVREMGLARNGDTHREIYLNNAGRTAEDKLKTILRYAVREAV</sequence>
<dbReference type="EMBL" id="AGAY01000026">
    <property type="protein sequence ID" value="EGY52977.1"/>
    <property type="molecule type" value="Genomic_DNA"/>
</dbReference>